<dbReference type="RefSeq" id="WP_377816496.1">
    <property type="nucleotide sequence ID" value="NZ_JBHSLU010000017.1"/>
</dbReference>
<keyword evidence="2" id="KW-1185">Reference proteome</keyword>
<name>A0ABW0NZ10_9HYPH</name>
<evidence type="ECO:0000313" key="1">
    <source>
        <dbReference type="EMBL" id="MFC5505380.1"/>
    </source>
</evidence>
<accession>A0ABW0NZ10</accession>
<reference evidence="2" key="1">
    <citation type="journal article" date="2019" name="Int. J. Syst. Evol. Microbiol.">
        <title>The Global Catalogue of Microorganisms (GCM) 10K type strain sequencing project: providing services to taxonomists for standard genome sequencing and annotation.</title>
        <authorList>
            <consortium name="The Broad Institute Genomics Platform"/>
            <consortium name="The Broad Institute Genome Sequencing Center for Infectious Disease"/>
            <person name="Wu L."/>
            <person name="Ma J."/>
        </authorList>
    </citation>
    <scope>NUCLEOTIDE SEQUENCE [LARGE SCALE GENOMIC DNA]</scope>
    <source>
        <strain evidence="2">CCUG 43117</strain>
    </source>
</reference>
<comment type="caution">
    <text evidence="1">The sequence shown here is derived from an EMBL/GenBank/DDBJ whole genome shotgun (WGS) entry which is preliminary data.</text>
</comment>
<evidence type="ECO:0000313" key="2">
    <source>
        <dbReference type="Proteomes" id="UP001596060"/>
    </source>
</evidence>
<sequence length="118" mass="13127">MDYSIYATLFTVRPEGPIFASLPIGFGPEDFRSVYDFMQGVDPGLADYPDLMCQDHGVFVGVDAKALIDLIPDEEHLRIGAGLFNRAAFDRMRDLKSKAAMLGLAANSTPVHLFFQRR</sequence>
<organism evidence="1 2">
    <name type="scientific">Bosea massiliensis</name>
    <dbReference type="NCBI Taxonomy" id="151419"/>
    <lineage>
        <taxon>Bacteria</taxon>
        <taxon>Pseudomonadati</taxon>
        <taxon>Pseudomonadota</taxon>
        <taxon>Alphaproteobacteria</taxon>
        <taxon>Hyphomicrobiales</taxon>
        <taxon>Boseaceae</taxon>
        <taxon>Bosea</taxon>
    </lineage>
</organism>
<dbReference type="EMBL" id="JBHSLU010000017">
    <property type="protein sequence ID" value="MFC5505380.1"/>
    <property type="molecule type" value="Genomic_DNA"/>
</dbReference>
<gene>
    <name evidence="1" type="ORF">ACFPN9_08930</name>
</gene>
<protein>
    <submittedName>
        <fullName evidence="1">Uncharacterized protein</fullName>
    </submittedName>
</protein>
<dbReference type="Proteomes" id="UP001596060">
    <property type="component" value="Unassembled WGS sequence"/>
</dbReference>
<proteinExistence type="predicted"/>